<evidence type="ECO:0000256" key="8">
    <source>
        <dbReference type="ARBA" id="ARBA00023316"/>
    </source>
</evidence>
<keyword evidence="7 9" id="KW-0482">Metalloprotease</keyword>
<dbReference type="Pfam" id="PF01427">
    <property type="entry name" value="Peptidase_M15"/>
    <property type="match status" value="1"/>
</dbReference>
<dbReference type="HAMAP" id="MF_01924">
    <property type="entry name" value="A_A_dipeptidase"/>
    <property type="match status" value="1"/>
</dbReference>
<protein>
    <recommendedName>
        <fullName evidence="9">D-alanyl-D-alanine dipeptidase</fullName>
        <shortName evidence="9">D-Ala-D-Ala dipeptidase</shortName>
        <ecNumber evidence="9">3.4.13.22</ecNumber>
    </recommendedName>
</protein>
<evidence type="ECO:0000256" key="9">
    <source>
        <dbReference type="HAMAP-Rule" id="MF_01924"/>
    </source>
</evidence>
<gene>
    <name evidence="11" type="ORF">DS742_27600</name>
    <name evidence="10" type="ORF">LAD12857_34090</name>
</gene>
<evidence type="ECO:0000256" key="2">
    <source>
        <dbReference type="ARBA" id="ARBA00022670"/>
    </source>
</evidence>
<dbReference type="EMBL" id="QOHO01000123">
    <property type="protein sequence ID" value="RFZ75704.1"/>
    <property type="molecule type" value="Genomic_DNA"/>
</dbReference>
<accession>A0A3E2N402</accession>
<dbReference type="InterPro" id="IPR000755">
    <property type="entry name" value="A_A_dipeptidase"/>
</dbReference>
<dbReference type="Proteomes" id="UP001419084">
    <property type="component" value="Unassembled WGS sequence"/>
</dbReference>
<dbReference type="EMBL" id="BRPJ01000073">
    <property type="protein sequence ID" value="GLB31486.1"/>
    <property type="molecule type" value="Genomic_DNA"/>
</dbReference>
<dbReference type="Proteomes" id="UP000260680">
    <property type="component" value="Unassembled WGS sequence"/>
</dbReference>
<evidence type="ECO:0000313" key="13">
    <source>
        <dbReference type="Proteomes" id="UP001419084"/>
    </source>
</evidence>
<keyword evidence="13" id="KW-1185">Reference proteome</keyword>
<comment type="caution">
    <text evidence="11">The sequence shown here is derived from an EMBL/GenBank/DDBJ whole genome shotgun (WGS) entry which is preliminary data.</text>
</comment>
<keyword evidence="6 9" id="KW-0224">Dipeptidase</keyword>
<organism evidence="11 12">
    <name type="scientific">Lacrimispora amygdalina</name>
    <dbReference type="NCBI Taxonomy" id="253257"/>
    <lineage>
        <taxon>Bacteria</taxon>
        <taxon>Bacillati</taxon>
        <taxon>Bacillota</taxon>
        <taxon>Clostridia</taxon>
        <taxon>Lachnospirales</taxon>
        <taxon>Lachnospiraceae</taxon>
        <taxon>Lacrimispora</taxon>
    </lineage>
</organism>
<keyword evidence="8" id="KW-0961">Cell wall biogenesis/degradation</keyword>
<feature type="active site" description="Proton donor/acceptor" evidence="9">
    <location>
        <position position="189"/>
    </location>
</feature>
<keyword evidence="3 9" id="KW-0479">Metal-binding</keyword>
<dbReference type="RefSeq" id="WP_117420117.1">
    <property type="nucleotide sequence ID" value="NZ_BRPJ01000073.1"/>
</dbReference>
<comment type="catalytic activity">
    <reaction evidence="1 9">
        <text>D-alanyl-D-alanine + H2O = 2 D-alanine</text>
        <dbReference type="Rhea" id="RHEA:20661"/>
        <dbReference type="ChEBI" id="CHEBI:15377"/>
        <dbReference type="ChEBI" id="CHEBI:57416"/>
        <dbReference type="ChEBI" id="CHEBI:57822"/>
        <dbReference type="EC" id="3.4.13.22"/>
    </reaction>
</comment>
<feature type="binding site" evidence="9">
    <location>
        <position position="122"/>
    </location>
    <ligand>
        <name>Zn(2+)</name>
        <dbReference type="ChEBI" id="CHEBI:29105"/>
        <note>catalytic</note>
    </ligand>
</feature>
<dbReference type="AlphaFoldDB" id="A0A3E2N402"/>
<evidence type="ECO:0000256" key="1">
    <source>
        <dbReference type="ARBA" id="ARBA00001362"/>
    </source>
</evidence>
<evidence type="ECO:0000313" key="10">
    <source>
        <dbReference type="EMBL" id="GLB31486.1"/>
    </source>
</evidence>
<evidence type="ECO:0000256" key="6">
    <source>
        <dbReference type="ARBA" id="ARBA00022997"/>
    </source>
</evidence>
<proteinExistence type="inferred from homology"/>
<dbReference type="Gene3D" id="3.30.1380.10">
    <property type="match status" value="1"/>
</dbReference>
<dbReference type="OrthoDB" id="9798081at2"/>
<feature type="site" description="Transition state stabilizer" evidence="9">
    <location>
        <position position="78"/>
    </location>
</feature>
<dbReference type="SUPFAM" id="SSF55166">
    <property type="entry name" value="Hedgehog/DD-peptidase"/>
    <property type="match status" value="1"/>
</dbReference>
<keyword evidence="2 9" id="KW-0645">Protease</keyword>
<comment type="function">
    <text evidence="9">Catalyzes hydrolysis of the D-alanyl-D-alanine dipeptide.</text>
</comment>
<evidence type="ECO:0000256" key="7">
    <source>
        <dbReference type="ARBA" id="ARBA00023049"/>
    </source>
</evidence>
<dbReference type="GO" id="GO:0071555">
    <property type="term" value="P:cell wall organization"/>
    <property type="evidence" value="ECO:0007669"/>
    <property type="project" value="UniProtKB-KW"/>
</dbReference>
<reference evidence="11 12" key="1">
    <citation type="submission" date="2018-07" db="EMBL/GenBank/DDBJ databases">
        <title>New species, Clostridium PI-S10-A1B.</title>
        <authorList>
            <person name="Krishna G."/>
            <person name="Summeta K."/>
            <person name="Shikha S."/>
            <person name="Prabhu P.B."/>
            <person name="Suresh K."/>
        </authorList>
    </citation>
    <scope>NUCLEOTIDE SEQUENCE [LARGE SCALE GENOMIC DNA]</scope>
    <source>
        <strain evidence="11 12">PI-S10-A1B</strain>
    </source>
</reference>
<evidence type="ECO:0000256" key="4">
    <source>
        <dbReference type="ARBA" id="ARBA00022801"/>
    </source>
</evidence>
<comment type="cofactor">
    <cofactor evidence="9">
        <name>Zn(2+)</name>
        <dbReference type="ChEBI" id="CHEBI:29105"/>
    </cofactor>
    <text evidence="9">Binds 1 zinc ion per subunit.</text>
</comment>
<evidence type="ECO:0000313" key="12">
    <source>
        <dbReference type="Proteomes" id="UP000260680"/>
    </source>
</evidence>
<sequence>MILLNDERIANVTCIDNEEKMISLRNVHKNVLIDESRSQISSKSDLFCYAREEIINKCKKAANSLPSGYQFLVKEAYRPLSRQKKSFMEAFDDYKSKYPLKSDDEIYKLTCQYVAPIDVAGHPTGGAIDITLLKNGTEVDMGTEFNDIPVEPENLTYLYSEYISDTAKANRKILIDSMERAGFTNYPTEWWHWSYGDCYWAFINHCNAIYSGVEENDILW</sequence>
<name>A0A3E2N402_9FIRM</name>
<evidence type="ECO:0000256" key="3">
    <source>
        <dbReference type="ARBA" id="ARBA00022723"/>
    </source>
</evidence>
<evidence type="ECO:0000256" key="5">
    <source>
        <dbReference type="ARBA" id="ARBA00022833"/>
    </source>
</evidence>
<dbReference type="GO" id="GO:0008270">
    <property type="term" value="F:zinc ion binding"/>
    <property type="evidence" value="ECO:0007669"/>
    <property type="project" value="UniProtKB-UniRule"/>
</dbReference>
<dbReference type="PANTHER" id="PTHR43126">
    <property type="entry name" value="D-ALANYL-D-ALANINE DIPEPTIDASE"/>
    <property type="match status" value="1"/>
</dbReference>
<dbReference type="GO" id="GO:0006508">
    <property type="term" value="P:proteolysis"/>
    <property type="evidence" value="ECO:0007669"/>
    <property type="project" value="UniProtKB-KW"/>
</dbReference>
<dbReference type="InterPro" id="IPR009045">
    <property type="entry name" value="Zn_M74/Hedgehog-like"/>
</dbReference>
<dbReference type="CDD" id="cd14843">
    <property type="entry name" value="D-Ala-D-Ala_dipeptidase_like"/>
    <property type="match status" value="1"/>
</dbReference>
<comment type="similarity">
    <text evidence="9">Belongs to the peptidase M15D family.</text>
</comment>
<keyword evidence="5 9" id="KW-0862">Zinc</keyword>
<keyword evidence="4 9" id="KW-0378">Hydrolase</keyword>
<dbReference type="GO" id="GO:0160237">
    <property type="term" value="F:D-Ala-D-Ala dipeptidase activity"/>
    <property type="evidence" value="ECO:0007669"/>
    <property type="project" value="UniProtKB-EC"/>
</dbReference>
<feature type="binding site" evidence="9">
    <location>
        <position position="129"/>
    </location>
    <ligand>
        <name>Zn(2+)</name>
        <dbReference type="ChEBI" id="CHEBI:29105"/>
        <note>catalytic</note>
    </ligand>
</feature>
<dbReference type="PANTHER" id="PTHR43126:SF2">
    <property type="entry name" value="D-ALANYL-D-ALANINE DIPEPTIDASE"/>
    <property type="match status" value="1"/>
</dbReference>
<evidence type="ECO:0000313" key="11">
    <source>
        <dbReference type="EMBL" id="RFZ75704.1"/>
    </source>
</evidence>
<reference evidence="10 13" key="2">
    <citation type="journal article" date="2024" name="Int. J. Syst. Evol. Microbiol.">
        <title>Lacrimispora brassicae sp. nov. isolated from fermented cabbage, and proposal of Clostridium indicum Gundawar et al. 2019 and Clostridium methoxybenzovorans Mechichi et al. 1999 as heterotypic synonyms of Lacrimispora amygdalina (Parshina et al. 2003) Haas and Blanchard 2020 and Lacrimispora indolis (McClung and McCoy 1957) Haas and Blanchard 2020, respectively.</title>
        <authorList>
            <person name="Kobayashi H."/>
            <person name="Tanizawa Y."/>
            <person name="Sakamoto M."/>
            <person name="Ohkuma M."/>
            <person name="Tohno M."/>
        </authorList>
    </citation>
    <scope>NUCLEOTIDE SEQUENCE [LARGE SCALE GENOMIC DNA]</scope>
    <source>
        <strain evidence="10 13">DSM 12857</strain>
    </source>
</reference>
<dbReference type="EC" id="3.4.13.22" evidence="9"/>
<feature type="binding site" evidence="9">
    <location>
        <position position="192"/>
    </location>
    <ligand>
        <name>Zn(2+)</name>
        <dbReference type="ChEBI" id="CHEBI:29105"/>
        <note>catalytic</note>
    </ligand>
</feature>
<dbReference type="GO" id="GO:0008237">
    <property type="term" value="F:metallopeptidase activity"/>
    <property type="evidence" value="ECO:0007669"/>
    <property type="project" value="UniProtKB-KW"/>
</dbReference>